<dbReference type="SUPFAM" id="SSF81324">
    <property type="entry name" value="Voltage-gated potassium channels"/>
    <property type="match status" value="1"/>
</dbReference>
<keyword evidence="4 12" id="KW-0812">Transmembrane</keyword>
<feature type="transmembrane region" description="Helical" evidence="12">
    <location>
        <begin position="213"/>
        <end position="233"/>
    </location>
</feature>
<keyword evidence="7" id="KW-0630">Potassium</keyword>
<sequence>MKDSTRWQNWKYKVYKVIYRSDSFYGKLFDVCLLVAITLSVIVVMLDSVAKIHQRYGDELYILEWFFTILFTIEYILRLICIRKPMAYVTSKIGIIDLLAILPTYVSFFVAGSQYLLVVRALRLLRIFRIFKLWHFMDEGRFLIGAIYASLRKISIFMLFIVILTIIIGSLMYLIEGGENGFVSIPQSIYWAVVTITTVGYGDISPATPLGKLLAAMLMLCGYAIIAVPTGIVTTQMAIQNKNNDKAAGKGANKISCNKCGLDEHDGDARYCKRCGEKII</sequence>
<dbReference type="EMBL" id="JASBRG010000004">
    <property type="protein sequence ID" value="MDI3319491.1"/>
    <property type="molecule type" value="Genomic_DNA"/>
</dbReference>
<name>A0ABT6RAR6_9BACT</name>
<feature type="domain" description="Ion transport" evidence="13">
    <location>
        <begin position="27"/>
        <end position="242"/>
    </location>
</feature>
<comment type="caution">
    <text evidence="14">The sequence shown here is derived from an EMBL/GenBank/DDBJ whole genome shotgun (WGS) entry which is preliminary data.</text>
</comment>
<accession>A0ABT6RAR6</accession>
<evidence type="ECO:0000256" key="12">
    <source>
        <dbReference type="SAM" id="Phobius"/>
    </source>
</evidence>
<evidence type="ECO:0000256" key="4">
    <source>
        <dbReference type="ARBA" id="ARBA00022692"/>
    </source>
</evidence>
<dbReference type="InterPro" id="IPR027359">
    <property type="entry name" value="Volt_channel_dom_sf"/>
</dbReference>
<evidence type="ECO:0000256" key="9">
    <source>
        <dbReference type="ARBA" id="ARBA00023065"/>
    </source>
</evidence>
<evidence type="ECO:0000256" key="8">
    <source>
        <dbReference type="ARBA" id="ARBA00022989"/>
    </source>
</evidence>
<evidence type="ECO:0000313" key="14">
    <source>
        <dbReference type="EMBL" id="MDI3319491.1"/>
    </source>
</evidence>
<keyword evidence="9" id="KW-0406">Ion transport</keyword>
<keyword evidence="3" id="KW-0633">Potassium transport</keyword>
<protein>
    <submittedName>
        <fullName evidence="14">Ion transporter</fullName>
    </submittedName>
</protein>
<dbReference type="PRINTS" id="PR00169">
    <property type="entry name" value="KCHANNEL"/>
</dbReference>
<evidence type="ECO:0000313" key="15">
    <source>
        <dbReference type="Proteomes" id="UP001226434"/>
    </source>
</evidence>
<keyword evidence="2" id="KW-0813">Transport</keyword>
<feature type="transmembrane region" description="Helical" evidence="12">
    <location>
        <begin position="93"/>
        <end position="111"/>
    </location>
</feature>
<dbReference type="RefSeq" id="WP_282333608.1">
    <property type="nucleotide sequence ID" value="NZ_JASBRG010000004.1"/>
</dbReference>
<dbReference type="Gene3D" id="1.10.287.70">
    <property type="match status" value="1"/>
</dbReference>
<evidence type="ECO:0000256" key="5">
    <source>
        <dbReference type="ARBA" id="ARBA00022826"/>
    </source>
</evidence>
<dbReference type="Pfam" id="PF00520">
    <property type="entry name" value="Ion_trans"/>
    <property type="match status" value="1"/>
</dbReference>
<evidence type="ECO:0000256" key="3">
    <source>
        <dbReference type="ARBA" id="ARBA00022538"/>
    </source>
</evidence>
<keyword evidence="10 12" id="KW-0472">Membrane</keyword>
<keyword evidence="5" id="KW-0631">Potassium channel</keyword>
<evidence type="ECO:0000256" key="6">
    <source>
        <dbReference type="ARBA" id="ARBA00022882"/>
    </source>
</evidence>
<feature type="transmembrane region" description="Helical" evidence="12">
    <location>
        <begin position="154"/>
        <end position="175"/>
    </location>
</feature>
<feature type="transmembrane region" description="Helical" evidence="12">
    <location>
        <begin position="28"/>
        <end position="50"/>
    </location>
</feature>
<evidence type="ECO:0000256" key="1">
    <source>
        <dbReference type="ARBA" id="ARBA00004141"/>
    </source>
</evidence>
<keyword evidence="8 12" id="KW-1133">Transmembrane helix</keyword>
<evidence type="ECO:0000256" key="10">
    <source>
        <dbReference type="ARBA" id="ARBA00023136"/>
    </source>
</evidence>
<keyword evidence="11" id="KW-0407">Ion channel</keyword>
<comment type="subcellular location">
    <subcellularLocation>
        <location evidence="1">Membrane</location>
        <topology evidence="1">Multi-pass membrane protein</topology>
    </subcellularLocation>
</comment>
<dbReference type="PANTHER" id="PTHR11537:SF254">
    <property type="entry name" value="POTASSIUM VOLTAGE-GATED CHANNEL PROTEIN SHAB"/>
    <property type="match status" value="1"/>
</dbReference>
<gene>
    <name evidence="14" type="ORF">QJ048_06885</name>
</gene>
<dbReference type="InterPro" id="IPR028325">
    <property type="entry name" value="VG_K_chnl"/>
</dbReference>
<keyword evidence="6" id="KW-0851">Voltage-gated channel</keyword>
<dbReference type="Proteomes" id="UP001226434">
    <property type="component" value="Unassembled WGS sequence"/>
</dbReference>
<feature type="transmembrane region" description="Helical" evidence="12">
    <location>
        <begin position="181"/>
        <end position="201"/>
    </location>
</feature>
<keyword evidence="15" id="KW-1185">Reference proteome</keyword>
<evidence type="ECO:0000259" key="13">
    <source>
        <dbReference type="Pfam" id="PF00520"/>
    </source>
</evidence>
<evidence type="ECO:0000256" key="2">
    <source>
        <dbReference type="ARBA" id="ARBA00022448"/>
    </source>
</evidence>
<reference evidence="14 15" key="1">
    <citation type="submission" date="2023-05" db="EMBL/GenBank/DDBJ databases">
        <title>Genome sequence of Pinibacter sp. MAH-24.</title>
        <authorList>
            <person name="Huq M.A."/>
        </authorList>
    </citation>
    <scope>NUCLEOTIDE SEQUENCE [LARGE SCALE GENOMIC DNA]</scope>
    <source>
        <strain evidence="14 15">MAH-24</strain>
    </source>
</reference>
<proteinExistence type="predicted"/>
<dbReference type="Gene3D" id="1.20.120.350">
    <property type="entry name" value="Voltage-gated potassium channels. Chain C"/>
    <property type="match status" value="1"/>
</dbReference>
<dbReference type="InterPro" id="IPR005821">
    <property type="entry name" value="Ion_trans_dom"/>
</dbReference>
<organism evidence="14 15">
    <name type="scientific">Pinibacter soli</name>
    <dbReference type="NCBI Taxonomy" id="3044211"/>
    <lineage>
        <taxon>Bacteria</taxon>
        <taxon>Pseudomonadati</taxon>
        <taxon>Bacteroidota</taxon>
        <taxon>Chitinophagia</taxon>
        <taxon>Chitinophagales</taxon>
        <taxon>Chitinophagaceae</taxon>
        <taxon>Pinibacter</taxon>
    </lineage>
</organism>
<feature type="transmembrane region" description="Helical" evidence="12">
    <location>
        <begin position="62"/>
        <end position="81"/>
    </location>
</feature>
<dbReference type="PANTHER" id="PTHR11537">
    <property type="entry name" value="VOLTAGE-GATED POTASSIUM CHANNEL"/>
    <property type="match status" value="1"/>
</dbReference>
<evidence type="ECO:0000256" key="7">
    <source>
        <dbReference type="ARBA" id="ARBA00022958"/>
    </source>
</evidence>
<evidence type="ECO:0000256" key="11">
    <source>
        <dbReference type="ARBA" id="ARBA00023303"/>
    </source>
</evidence>